<proteinExistence type="predicted"/>
<comment type="caution">
    <text evidence="2">The sequence shown here is derived from an EMBL/GenBank/DDBJ whole genome shotgun (WGS) entry which is preliminary data.</text>
</comment>
<feature type="region of interest" description="Disordered" evidence="1">
    <location>
        <begin position="1"/>
        <end position="21"/>
    </location>
</feature>
<dbReference type="AlphaFoldDB" id="A0AAD9L6U1"/>
<sequence>MTLLPWGSSAERGGSRGGGGGYGIHESRHGLSFDRWIEANMAKGGMMEWNDVQCDSYLFFPPPSFFISQHISTSCSTALVPSSPRNPIPAKCSRREMELMVGTGPFSDCIPHRRPRGNSNWATQVGAGLKPELLPLPGHRAPDSDGRGGRNPKRTTAHPAALVTSIRASYTWKNPSPSRAGQQMSKRKTLPLAHLRHILPSEGGNRTPRSLAALKDTLRNEASSP</sequence>
<evidence type="ECO:0000313" key="3">
    <source>
        <dbReference type="Proteomes" id="UP001182556"/>
    </source>
</evidence>
<dbReference type="Proteomes" id="UP001182556">
    <property type="component" value="Unassembled WGS sequence"/>
</dbReference>
<dbReference type="EMBL" id="JAODAN010000004">
    <property type="protein sequence ID" value="KAK1924877.1"/>
    <property type="molecule type" value="Genomic_DNA"/>
</dbReference>
<protein>
    <submittedName>
        <fullName evidence="2">Uncharacterized protein</fullName>
    </submittedName>
</protein>
<name>A0AAD9L6U1_PAPLA</name>
<accession>A0AAD9L6U1</accession>
<organism evidence="2 3">
    <name type="scientific">Papiliotrema laurentii</name>
    <name type="common">Cryptococcus laurentii</name>
    <dbReference type="NCBI Taxonomy" id="5418"/>
    <lineage>
        <taxon>Eukaryota</taxon>
        <taxon>Fungi</taxon>
        <taxon>Dikarya</taxon>
        <taxon>Basidiomycota</taxon>
        <taxon>Agaricomycotina</taxon>
        <taxon>Tremellomycetes</taxon>
        <taxon>Tremellales</taxon>
        <taxon>Rhynchogastremaceae</taxon>
        <taxon>Papiliotrema</taxon>
    </lineage>
</organism>
<feature type="region of interest" description="Disordered" evidence="1">
    <location>
        <begin position="197"/>
        <end position="225"/>
    </location>
</feature>
<evidence type="ECO:0000313" key="2">
    <source>
        <dbReference type="EMBL" id="KAK1924877.1"/>
    </source>
</evidence>
<reference evidence="2" key="1">
    <citation type="submission" date="2023-02" db="EMBL/GenBank/DDBJ databases">
        <title>Identification and recombinant expression of a fungal hydrolase from Papiliotrema laurentii that hydrolyzes apple cutin and clears colloidal polyester polyurethane.</title>
        <authorList>
            <consortium name="DOE Joint Genome Institute"/>
            <person name="Roman V.A."/>
            <person name="Bojanowski C."/>
            <person name="Crable B.R."/>
            <person name="Wagner D.N."/>
            <person name="Hung C.S."/>
            <person name="Nadeau L.J."/>
            <person name="Schratz L."/>
            <person name="Haridas S."/>
            <person name="Pangilinan J."/>
            <person name="Lipzen A."/>
            <person name="Na H."/>
            <person name="Yan M."/>
            <person name="Ng V."/>
            <person name="Grigoriev I.V."/>
            <person name="Spatafora J.W."/>
            <person name="Barlow D."/>
            <person name="Biffinger J."/>
            <person name="Kelley-Loughnane N."/>
            <person name="Varaljay V.A."/>
            <person name="Crookes-Goodson W.J."/>
        </authorList>
    </citation>
    <scope>NUCLEOTIDE SEQUENCE</scope>
    <source>
        <strain evidence="2">5307AH</strain>
    </source>
</reference>
<gene>
    <name evidence="2" type="ORF">DB88DRAFT_472213</name>
</gene>
<evidence type="ECO:0000256" key="1">
    <source>
        <dbReference type="SAM" id="MobiDB-lite"/>
    </source>
</evidence>
<keyword evidence="3" id="KW-1185">Reference proteome</keyword>
<feature type="region of interest" description="Disordered" evidence="1">
    <location>
        <begin position="130"/>
        <end position="159"/>
    </location>
</feature>